<evidence type="ECO:0000256" key="1">
    <source>
        <dbReference type="SAM" id="Phobius"/>
    </source>
</evidence>
<dbReference type="PANTHER" id="PTHR37804">
    <property type="entry name" value="CDAA REGULATORY PROTEIN CDAR"/>
    <property type="match status" value="1"/>
</dbReference>
<keyword evidence="3" id="KW-1185">Reference proteome</keyword>
<protein>
    <submittedName>
        <fullName evidence="2">CdaA regulatory protein CdaR</fullName>
    </submittedName>
</protein>
<dbReference type="Gene3D" id="2.170.120.40">
    <property type="entry name" value="YbbR-like domain"/>
    <property type="match status" value="2"/>
</dbReference>
<dbReference type="Gene3D" id="2.170.120.30">
    <property type="match status" value="2"/>
</dbReference>
<organism evidence="2 3">
    <name type="scientific">Paraliobacillus quinghaiensis</name>
    <dbReference type="NCBI Taxonomy" id="470815"/>
    <lineage>
        <taxon>Bacteria</taxon>
        <taxon>Bacillati</taxon>
        <taxon>Bacillota</taxon>
        <taxon>Bacilli</taxon>
        <taxon>Bacillales</taxon>
        <taxon>Bacillaceae</taxon>
        <taxon>Paraliobacillus</taxon>
    </lineage>
</organism>
<evidence type="ECO:0000313" key="3">
    <source>
        <dbReference type="Proteomes" id="UP000618460"/>
    </source>
</evidence>
<comment type="caution">
    <text evidence="2">The sequence shown here is derived from an EMBL/GenBank/DDBJ whole genome shotgun (WGS) entry which is preliminary data.</text>
</comment>
<gene>
    <name evidence="2" type="primary">cdaR</name>
    <name evidence="2" type="ORF">GCM10011351_26740</name>
</gene>
<reference evidence="2" key="2">
    <citation type="submission" date="2020-09" db="EMBL/GenBank/DDBJ databases">
        <authorList>
            <person name="Sun Q."/>
            <person name="Zhou Y."/>
        </authorList>
    </citation>
    <scope>NUCLEOTIDE SEQUENCE</scope>
    <source>
        <strain evidence="2">CGMCC 1.6333</strain>
    </source>
</reference>
<reference evidence="2" key="1">
    <citation type="journal article" date="2014" name="Int. J. Syst. Evol. Microbiol.">
        <title>Complete genome sequence of Corynebacterium casei LMG S-19264T (=DSM 44701T), isolated from a smear-ripened cheese.</title>
        <authorList>
            <consortium name="US DOE Joint Genome Institute (JGI-PGF)"/>
            <person name="Walter F."/>
            <person name="Albersmeier A."/>
            <person name="Kalinowski J."/>
            <person name="Ruckert C."/>
        </authorList>
    </citation>
    <scope>NUCLEOTIDE SEQUENCE</scope>
    <source>
        <strain evidence="2">CGMCC 1.6333</strain>
    </source>
</reference>
<dbReference type="InterPro" id="IPR012505">
    <property type="entry name" value="YbbR"/>
</dbReference>
<proteinExistence type="predicted"/>
<accession>A0A917TVD3</accession>
<keyword evidence="1" id="KW-0812">Transmembrane</keyword>
<dbReference type="RefSeq" id="WP_117156075.1">
    <property type="nucleotide sequence ID" value="NZ_BMLG01000019.1"/>
</dbReference>
<keyword evidence="1" id="KW-1133">Transmembrane helix</keyword>
<evidence type="ECO:0000313" key="2">
    <source>
        <dbReference type="EMBL" id="GGM39235.1"/>
    </source>
</evidence>
<dbReference type="Pfam" id="PF07949">
    <property type="entry name" value="YbbR"/>
    <property type="match status" value="4"/>
</dbReference>
<dbReference type="AlphaFoldDB" id="A0A917TVD3"/>
<feature type="transmembrane region" description="Helical" evidence="1">
    <location>
        <begin position="9"/>
        <end position="28"/>
    </location>
</feature>
<dbReference type="OrthoDB" id="2960905at2"/>
<sequence length="413" mass="45313">MNDWLNNPWVIRIITLFLAILIFMVVTFDNQDNQADDVGFEFPFSSSQETQVVEDVLVNIEIDRDRYVVSGVPKSVSVTLEGTVSIVQSTATQQNFDVFIDLEDFGPGTYTVPLQYDGISDRLDVSVDPSEIEVTIEERSDVEFEVKADYINEDKLEAGYELTEASIDPSTVVITSSKGVTDRIAVVKAVVDVEGIGESLEIEDVPVRVYDSEGNELNVRVEPSTVDVTVNVDNPNENIPVEVDTIGQLPDNIRMVSISAETEEVQVFAAQSELDDISEIMTEAIDLSEITEDTTVEVGLNSPENVRLIEPSTVTVNIDVEQTIEETIESVAITTENLDNSYTASFVTPFDGEVDVSVKGFESDIEDIGLEDFQLTIDASGLEPGEHQVPISVTSPSDLNAVPSVEIATIRIE</sequence>
<name>A0A917TVD3_9BACI</name>
<keyword evidence="1" id="KW-0472">Membrane</keyword>
<dbReference type="InterPro" id="IPR053154">
    <property type="entry name" value="c-di-AMP_regulator"/>
</dbReference>
<dbReference type="EMBL" id="BMLG01000019">
    <property type="protein sequence ID" value="GGM39235.1"/>
    <property type="molecule type" value="Genomic_DNA"/>
</dbReference>
<dbReference type="Proteomes" id="UP000618460">
    <property type="component" value="Unassembled WGS sequence"/>
</dbReference>
<dbReference type="PANTHER" id="PTHR37804:SF1">
    <property type="entry name" value="CDAA REGULATORY PROTEIN CDAR"/>
    <property type="match status" value="1"/>
</dbReference>